<feature type="region of interest" description="Disordered" evidence="1">
    <location>
        <begin position="119"/>
        <end position="192"/>
    </location>
</feature>
<dbReference type="RefSeq" id="XP_012188100.1">
    <property type="nucleotide sequence ID" value="XM_012332710.1"/>
</dbReference>
<dbReference type="Proteomes" id="UP000014071">
    <property type="component" value="Unassembled WGS sequence"/>
</dbReference>
<dbReference type="GeneID" id="24107379"/>
<sequence>MGNITSRQATNLIDSFVLRLARIIDSTLRRLNRSLSTFSSFFFSKLFGYDVVIVDDACANSVELTRKDSLVCGPGNVCIVPASRIQHRQLEKKRRSERRRRAEAAALGEKMLRKHGYSVVDSVPSSPTSDREKVRVSLGEVARAPAARSEKERETVGERERGKLWVMGNVAASSRSSDAKKSPTIPNSPTGIDEMVLQRVQDQRSNIASNSTVIKRRIQPRKSSRPPLPPPPSQHHLPSAEIDPKSAPTSIASVAETDESPSGGRASKPSAALPPGALSLRPSPWEPTFRHPFSAAHEPLPSPTATTIQPQPRQPSRPKLSLDTTLPAASTTAPASSSTSSPHRPSLARRSIDTLSLRHNSLDAPPAIDVKSLATKAVRESKGRAVWKDHVHKAAMHKCLQQQTPAAAAGGRRFSTATLGPGGPLMRVKTSETDLLSADAVAQRARRGSSPSLASGRSTHVVREASPLHDVGG</sequence>
<keyword evidence="3" id="KW-1185">Reference proteome</keyword>
<feature type="compositionally biased region" description="Polar residues" evidence="1">
    <location>
        <begin position="449"/>
        <end position="458"/>
    </location>
</feature>
<protein>
    <submittedName>
        <fullName evidence="2">Uncharacterized protein</fullName>
    </submittedName>
</protein>
<feature type="compositionally biased region" description="Low complexity" evidence="1">
    <location>
        <begin position="119"/>
        <end position="128"/>
    </location>
</feature>
<dbReference type="eggNOG" id="ENOG502R0YN">
    <property type="taxonomic scope" value="Eukaryota"/>
</dbReference>
<feature type="compositionally biased region" description="Polar residues" evidence="1">
    <location>
        <begin position="204"/>
        <end position="213"/>
    </location>
</feature>
<feature type="region of interest" description="Disordered" evidence="1">
    <location>
        <begin position="442"/>
        <end position="473"/>
    </location>
</feature>
<organism evidence="2 3">
    <name type="scientific">Pseudozyma hubeiensis (strain SY62)</name>
    <name type="common">Yeast</name>
    <dbReference type="NCBI Taxonomy" id="1305764"/>
    <lineage>
        <taxon>Eukaryota</taxon>
        <taxon>Fungi</taxon>
        <taxon>Dikarya</taxon>
        <taxon>Basidiomycota</taxon>
        <taxon>Ustilaginomycotina</taxon>
        <taxon>Ustilaginomycetes</taxon>
        <taxon>Ustilaginales</taxon>
        <taxon>Ustilaginaceae</taxon>
        <taxon>Pseudozyma</taxon>
    </lineage>
</organism>
<reference evidence="3" key="1">
    <citation type="journal article" date="2013" name="Genome Announc.">
        <title>Draft genome sequence of the basidiomycetous yeast-like fungus Pseudozyma hubeiensis SY62, which produces an abundant amount of the biosurfactant mannosylerythritol lipids.</title>
        <authorList>
            <person name="Konishi M."/>
            <person name="Hatada Y."/>
            <person name="Horiuchi J."/>
        </authorList>
    </citation>
    <scope>NUCLEOTIDE SEQUENCE [LARGE SCALE GENOMIC DNA]</scope>
    <source>
        <strain evidence="3">SY62</strain>
    </source>
</reference>
<name>R9P008_PSEHS</name>
<evidence type="ECO:0000313" key="2">
    <source>
        <dbReference type="EMBL" id="GAC94513.1"/>
    </source>
</evidence>
<evidence type="ECO:0000313" key="3">
    <source>
        <dbReference type="Proteomes" id="UP000014071"/>
    </source>
</evidence>
<dbReference type="OrthoDB" id="2555429at2759"/>
<accession>R9P008</accession>
<gene>
    <name evidence="2" type="ORF">PHSY_002085</name>
</gene>
<feature type="region of interest" description="Disordered" evidence="1">
    <location>
        <begin position="204"/>
        <end position="348"/>
    </location>
</feature>
<feature type="compositionally biased region" description="Basic and acidic residues" evidence="1">
    <location>
        <begin position="148"/>
        <end position="163"/>
    </location>
</feature>
<evidence type="ECO:0000256" key="1">
    <source>
        <dbReference type="SAM" id="MobiDB-lite"/>
    </source>
</evidence>
<dbReference type="EMBL" id="DF238784">
    <property type="protein sequence ID" value="GAC94513.1"/>
    <property type="molecule type" value="Genomic_DNA"/>
</dbReference>
<dbReference type="AlphaFoldDB" id="R9P008"/>
<dbReference type="HOGENOM" id="CLU_508249_0_0_1"/>
<proteinExistence type="predicted"/>
<feature type="compositionally biased region" description="Basic and acidic residues" evidence="1">
    <location>
        <begin position="461"/>
        <end position="473"/>
    </location>
</feature>
<feature type="compositionally biased region" description="Basic residues" evidence="1">
    <location>
        <begin position="214"/>
        <end position="224"/>
    </location>
</feature>
<feature type="compositionally biased region" description="Low complexity" evidence="1">
    <location>
        <begin position="321"/>
        <end position="345"/>
    </location>
</feature>